<dbReference type="GO" id="GO:0003954">
    <property type="term" value="F:NADH dehydrogenase activity"/>
    <property type="evidence" value="ECO:0007669"/>
    <property type="project" value="TreeGrafter"/>
</dbReference>
<dbReference type="InterPro" id="IPR018086">
    <property type="entry name" value="NADH_UbQ_OxRdtase_su1_CS"/>
</dbReference>
<dbReference type="PANTHER" id="PTHR11432">
    <property type="entry name" value="NADH DEHYDROGENASE SUBUNIT 1"/>
    <property type="match status" value="1"/>
</dbReference>
<name>A0A932MRQ7_UNCTE</name>
<protein>
    <recommendedName>
        <fullName evidence="5">NADH-quinone oxidoreductase subunit H</fullName>
        <ecNumber evidence="5">7.1.1.-</ecNumber>
    </recommendedName>
    <alternativeName>
        <fullName evidence="5">NADH dehydrogenase I subunit H</fullName>
    </alternativeName>
    <alternativeName>
        <fullName evidence="5">NDH-1 subunit H</fullName>
    </alternativeName>
</protein>
<dbReference type="EMBL" id="JACPUR010000040">
    <property type="protein sequence ID" value="MBI3129281.1"/>
    <property type="molecule type" value="Genomic_DNA"/>
</dbReference>
<comment type="similarity">
    <text evidence="5 6">Belongs to the complex I subunit 1 family.</text>
</comment>
<dbReference type="InterPro" id="IPR001694">
    <property type="entry name" value="NADH_UbQ_OxRdtase_su1/FPO"/>
</dbReference>
<comment type="function">
    <text evidence="5">NDH-1 shuttles electrons from NADH, via FMN and iron-sulfur (Fe-S) centers, to quinones in the respiratory chain. The immediate electron acceptor for the enzyme in this species is believed to be ubiquinone. Couples the redox reaction to proton translocation (for every two electrons transferred, four hydrogen ions are translocated across the cytoplasmic membrane), and thus conserves the redox energy in a proton gradient. This subunit may bind ubiquinone.</text>
</comment>
<dbReference type="HAMAP" id="MF_01350">
    <property type="entry name" value="NDH1_NuoH"/>
    <property type="match status" value="1"/>
</dbReference>
<feature type="transmembrane region" description="Helical" evidence="5">
    <location>
        <begin position="301"/>
        <end position="327"/>
    </location>
</feature>
<evidence type="ECO:0000256" key="4">
    <source>
        <dbReference type="ARBA" id="ARBA00023136"/>
    </source>
</evidence>
<keyword evidence="5" id="KW-0830">Ubiquinone</keyword>
<evidence type="ECO:0000256" key="6">
    <source>
        <dbReference type="RuleBase" id="RU000471"/>
    </source>
</evidence>
<keyword evidence="3 5" id="KW-1133">Transmembrane helix</keyword>
<sequence>MSLADLAVMLIKVAGAFGALLLIAAYMTWAERRVFALVQVRYGPNRVGPAGLLQPIADGIKLMFKETVIPAQADKLIFVLAPLLSLVPAMAAIAVVPFGSSVTVFGRQVDLVVADVNVGILYIFAMGGIGVYGIVLGAWASNSKYPLLGGLRSAAQLISYELSLGMSLLGVVLITGSLSLKDIVEAQADYPFILLQPLGFLLFLVCMLAETNRAPFDLPEAESELTGGFHTEYSSMHFAMYFLAEYCSMITLSAVAATFFLGGWRGPFLPPVVWFLLKVFAFMFFFMWVRATTPRLRYDQLMAFGWKVLLPLAILNVVATAGVMALLG</sequence>
<dbReference type="GO" id="GO:0048038">
    <property type="term" value="F:quinone binding"/>
    <property type="evidence" value="ECO:0007669"/>
    <property type="project" value="UniProtKB-KW"/>
</dbReference>
<reference evidence="7" key="1">
    <citation type="submission" date="2020-07" db="EMBL/GenBank/DDBJ databases">
        <title>Huge and variable diversity of episymbiotic CPR bacteria and DPANN archaea in groundwater ecosystems.</title>
        <authorList>
            <person name="He C.Y."/>
            <person name="Keren R."/>
            <person name="Whittaker M."/>
            <person name="Farag I.F."/>
            <person name="Doudna J."/>
            <person name="Cate J.H.D."/>
            <person name="Banfield J.F."/>
        </authorList>
    </citation>
    <scope>NUCLEOTIDE SEQUENCE</scope>
    <source>
        <strain evidence="7">NC_groundwater_763_Ag_S-0.2um_68_21</strain>
    </source>
</reference>
<dbReference type="Pfam" id="PF00146">
    <property type="entry name" value="NADHdh"/>
    <property type="match status" value="1"/>
</dbReference>
<keyword evidence="5" id="KW-1003">Cell membrane</keyword>
<dbReference type="GO" id="GO:0016655">
    <property type="term" value="F:oxidoreductase activity, acting on NAD(P)H, quinone or similar compound as acceptor"/>
    <property type="evidence" value="ECO:0007669"/>
    <property type="project" value="UniProtKB-UniRule"/>
</dbReference>
<dbReference type="AlphaFoldDB" id="A0A932MRQ7"/>
<keyword evidence="7" id="KW-0560">Oxidoreductase</keyword>
<keyword evidence="5 6" id="KW-0520">NAD</keyword>
<evidence type="ECO:0000313" key="7">
    <source>
        <dbReference type="EMBL" id="MBI3129281.1"/>
    </source>
</evidence>
<dbReference type="PROSITE" id="PS00667">
    <property type="entry name" value="COMPLEX1_ND1_1"/>
    <property type="match status" value="1"/>
</dbReference>
<accession>A0A932MRQ7</accession>
<feature type="transmembrane region" description="Helical" evidence="5">
    <location>
        <begin position="160"/>
        <end position="178"/>
    </location>
</feature>
<evidence type="ECO:0000256" key="5">
    <source>
        <dbReference type="HAMAP-Rule" id="MF_01350"/>
    </source>
</evidence>
<feature type="transmembrane region" description="Helical" evidence="5">
    <location>
        <begin position="119"/>
        <end position="139"/>
    </location>
</feature>
<proteinExistence type="inferred from homology"/>
<evidence type="ECO:0000313" key="8">
    <source>
        <dbReference type="Proteomes" id="UP000782312"/>
    </source>
</evidence>
<organism evidence="7 8">
    <name type="scientific">Tectimicrobiota bacterium</name>
    <dbReference type="NCBI Taxonomy" id="2528274"/>
    <lineage>
        <taxon>Bacteria</taxon>
        <taxon>Pseudomonadati</taxon>
        <taxon>Nitrospinota/Tectimicrobiota group</taxon>
        <taxon>Candidatus Tectimicrobiota</taxon>
    </lineage>
</organism>
<comment type="catalytic activity">
    <reaction evidence="5">
        <text>a quinone + NADH + 5 H(+)(in) = a quinol + NAD(+) + 4 H(+)(out)</text>
        <dbReference type="Rhea" id="RHEA:57888"/>
        <dbReference type="ChEBI" id="CHEBI:15378"/>
        <dbReference type="ChEBI" id="CHEBI:24646"/>
        <dbReference type="ChEBI" id="CHEBI:57540"/>
        <dbReference type="ChEBI" id="CHEBI:57945"/>
        <dbReference type="ChEBI" id="CHEBI:132124"/>
    </reaction>
</comment>
<keyword evidence="5" id="KW-0874">Quinone</keyword>
<comment type="subcellular location">
    <subcellularLocation>
        <location evidence="5 6">Cell membrane</location>
        <topology evidence="5 6">Multi-pass membrane protein</topology>
    </subcellularLocation>
    <subcellularLocation>
        <location evidence="1">Membrane</location>
        <topology evidence="1">Multi-pass membrane protein</topology>
    </subcellularLocation>
</comment>
<evidence type="ECO:0000256" key="1">
    <source>
        <dbReference type="ARBA" id="ARBA00004141"/>
    </source>
</evidence>
<feature type="transmembrane region" description="Helical" evidence="5">
    <location>
        <begin position="76"/>
        <end position="99"/>
    </location>
</feature>
<dbReference type="GO" id="GO:0009060">
    <property type="term" value="P:aerobic respiration"/>
    <property type="evidence" value="ECO:0007669"/>
    <property type="project" value="TreeGrafter"/>
</dbReference>
<evidence type="ECO:0000256" key="3">
    <source>
        <dbReference type="ARBA" id="ARBA00022989"/>
    </source>
</evidence>
<evidence type="ECO:0000256" key="2">
    <source>
        <dbReference type="ARBA" id="ARBA00022692"/>
    </source>
</evidence>
<keyword evidence="5" id="KW-1278">Translocase</keyword>
<dbReference type="PANTHER" id="PTHR11432:SF3">
    <property type="entry name" value="NADH-UBIQUINONE OXIDOREDUCTASE CHAIN 1"/>
    <property type="match status" value="1"/>
</dbReference>
<feature type="transmembrane region" description="Helical" evidence="5">
    <location>
        <begin position="268"/>
        <end position="289"/>
    </location>
</feature>
<feature type="transmembrane region" description="Helical" evidence="5">
    <location>
        <begin position="190"/>
        <end position="209"/>
    </location>
</feature>
<dbReference type="EC" id="7.1.1.-" evidence="5"/>
<dbReference type="Proteomes" id="UP000782312">
    <property type="component" value="Unassembled WGS sequence"/>
</dbReference>
<dbReference type="GO" id="GO:0005886">
    <property type="term" value="C:plasma membrane"/>
    <property type="evidence" value="ECO:0007669"/>
    <property type="project" value="UniProtKB-SubCell"/>
</dbReference>
<feature type="transmembrane region" description="Helical" evidence="5">
    <location>
        <begin position="6"/>
        <end position="29"/>
    </location>
</feature>
<comment type="caution">
    <text evidence="7">The sequence shown here is derived from an EMBL/GenBank/DDBJ whole genome shotgun (WGS) entry which is preliminary data.</text>
</comment>
<gene>
    <name evidence="5 7" type="primary">nuoH</name>
    <name evidence="7" type="ORF">HYZ11_16860</name>
</gene>
<dbReference type="PROSITE" id="PS00668">
    <property type="entry name" value="COMPLEX1_ND1_2"/>
    <property type="match status" value="1"/>
</dbReference>
<keyword evidence="4 5" id="KW-0472">Membrane</keyword>
<dbReference type="NCBIfam" id="NF004741">
    <property type="entry name" value="PRK06076.1-2"/>
    <property type="match status" value="1"/>
</dbReference>
<keyword evidence="2 5" id="KW-0812">Transmembrane</keyword>
<feature type="transmembrane region" description="Helical" evidence="5">
    <location>
        <begin position="238"/>
        <end position="262"/>
    </location>
</feature>
<comment type="subunit">
    <text evidence="5">NDH-1 is composed of 14 different subunits. Subunits NuoA, H, J, K, L, M, N constitute the membrane sector of the complex.</text>
</comment>